<dbReference type="Proteomes" id="UP000188354">
    <property type="component" value="Chromosome LG03"/>
</dbReference>
<dbReference type="OrthoDB" id="603213at2759"/>
<dbReference type="STRING" id="3871.A0A1J7IHR4"/>
<accession>A0A1J7IHR4</accession>
<organism evidence="3 4">
    <name type="scientific">Lupinus angustifolius</name>
    <name type="common">Narrow-leaved blue lupine</name>
    <dbReference type="NCBI Taxonomy" id="3871"/>
    <lineage>
        <taxon>Eukaryota</taxon>
        <taxon>Viridiplantae</taxon>
        <taxon>Streptophyta</taxon>
        <taxon>Embryophyta</taxon>
        <taxon>Tracheophyta</taxon>
        <taxon>Spermatophyta</taxon>
        <taxon>Magnoliopsida</taxon>
        <taxon>eudicotyledons</taxon>
        <taxon>Gunneridae</taxon>
        <taxon>Pentapetalae</taxon>
        <taxon>rosids</taxon>
        <taxon>fabids</taxon>
        <taxon>Fabales</taxon>
        <taxon>Fabaceae</taxon>
        <taxon>Papilionoideae</taxon>
        <taxon>50 kb inversion clade</taxon>
        <taxon>genistoids sensu lato</taxon>
        <taxon>core genistoids</taxon>
        <taxon>Genisteae</taxon>
        <taxon>Lupinus</taxon>
    </lineage>
</organism>
<dbReference type="GO" id="GO:0001709">
    <property type="term" value="P:cell fate determination"/>
    <property type="evidence" value="ECO:0007669"/>
    <property type="project" value="TreeGrafter"/>
</dbReference>
<dbReference type="OMA" id="QISFKYA"/>
<reference evidence="3 4" key="1">
    <citation type="journal article" date="2017" name="Plant Biotechnol. J.">
        <title>A comprehensive draft genome sequence for lupin (Lupinus angustifolius), an emerging health food: insights into plant-microbe interactions and legume evolution.</title>
        <authorList>
            <person name="Hane J.K."/>
            <person name="Ming Y."/>
            <person name="Kamphuis L.G."/>
            <person name="Nelson M.N."/>
            <person name="Garg G."/>
            <person name="Atkins C.A."/>
            <person name="Bayer P.E."/>
            <person name="Bravo A."/>
            <person name="Bringans S."/>
            <person name="Cannon S."/>
            <person name="Edwards D."/>
            <person name="Foley R."/>
            <person name="Gao L.L."/>
            <person name="Harrison M.J."/>
            <person name="Huang W."/>
            <person name="Hurgobin B."/>
            <person name="Li S."/>
            <person name="Liu C.W."/>
            <person name="McGrath A."/>
            <person name="Morahan G."/>
            <person name="Murray J."/>
            <person name="Weller J."/>
            <person name="Jian J."/>
            <person name="Singh K.B."/>
        </authorList>
    </citation>
    <scope>NUCLEOTIDE SEQUENCE [LARGE SCALE GENOMIC DNA]</scope>
    <source>
        <strain evidence="4">cv. Tanjil</strain>
        <tissue evidence="3">Whole plant</tissue>
    </source>
</reference>
<dbReference type="Gramene" id="OIW14465">
    <property type="protein sequence ID" value="OIW14465"/>
    <property type="gene ID" value="TanjilG_19513"/>
</dbReference>
<evidence type="ECO:0000256" key="1">
    <source>
        <dbReference type="ARBA" id="ARBA00022729"/>
    </source>
</evidence>
<keyword evidence="4" id="KW-1185">Reference proteome</keyword>
<sequence>MAATIKIFIIVLFLGLISQGYGQSCSLNDLYVSVAKAGSFIQGKPEWEVTIVNNCMCKQENVKLNCSGFQTVDIIDPSVLNISGNVCLVNSGKPITSNDPFTFKYAWYYLFQLTPINSTVVCA</sequence>
<dbReference type="KEGG" id="lang:109342646"/>
<evidence type="ECO:0000313" key="3">
    <source>
        <dbReference type="EMBL" id="OIW14465.1"/>
    </source>
</evidence>
<protein>
    <submittedName>
        <fullName evidence="3">Uncharacterized protein</fullName>
    </submittedName>
</protein>
<dbReference type="PANTHER" id="PTHR33184">
    <property type="entry name" value="PROTEIN TAPETUM DETERMINANT 1-LIKE-RELATED"/>
    <property type="match status" value="1"/>
</dbReference>
<keyword evidence="1 2" id="KW-0732">Signal</keyword>
<gene>
    <name evidence="3" type="ORF">TanjilG_19513</name>
</gene>
<dbReference type="InterPro" id="IPR040361">
    <property type="entry name" value="TPD1"/>
</dbReference>
<dbReference type="EMBL" id="CM007363">
    <property type="protein sequence ID" value="OIW14465.1"/>
    <property type="molecule type" value="Genomic_DNA"/>
</dbReference>
<evidence type="ECO:0000313" key="4">
    <source>
        <dbReference type="Proteomes" id="UP000188354"/>
    </source>
</evidence>
<proteinExistence type="predicted"/>
<feature type="chain" id="PRO_5012001092" evidence="2">
    <location>
        <begin position="23"/>
        <end position="123"/>
    </location>
</feature>
<feature type="signal peptide" evidence="2">
    <location>
        <begin position="1"/>
        <end position="22"/>
    </location>
</feature>
<evidence type="ECO:0000256" key="2">
    <source>
        <dbReference type="SAM" id="SignalP"/>
    </source>
</evidence>
<name>A0A1J7IHR4_LUPAN</name>
<dbReference type="AlphaFoldDB" id="A0A1J7IHR4"/>
<dbReference type="Pfam" id="PF24068">
    <property type="entry name" value="TPD1_C"/>
    <property type="match status" value="1"/>
</dbReference>
<dbReference type="PANTHER" id="PTHR33184:SF72">
    <property type="entry name" value="BETA-1,3-N-ACETYLGLUCOSAMINYLTRANSFERASE FAMILY PROTEIN"/>
    <property type="match status" value="1"/>
</dbReference>